<evidence type="ECO:0000313" key="3">
    <source>
        <dbReference type="Proteomes" id="UP001172101"/>
    </source>
</evidence>
<gene>
    <name evidence="2" type="ORF">B0T26DRAFT_752863</name>
</gene>
<protein>
    <recommendedName>
        <fullName evidence="4">Fungal N-terminal domain-containing protein</fullName>
    </recommendedName>
</protein>
<sequence length="704" mass="77537">MDPLSIVVSSASLAEFCGKVSILIYDFIDGSANVDYNLAGMKREVEGLGRVLDAIGHSKVGSSDIEAASRDSGRELVSSLHESLWDCRGSLEKLAEALASFNKPRSLLWSSRPGRQIRLSLKAKDIAQYRQQIKSHTQDMQLSLGVISIANSDEILQSLHNLEAQIGGTSRARPGTHRKQLVDAAESICSNASVIVGRSTTSSHYNPSIHGERLSETKKEGILGWIPPPISEDTESFDRSRTAVDDSDETDIDNEGTEDTAARLMLAISQASIGKWQEVDQSVLLPEACPSYDPVAVHHYFHLLHAAALHHLAQEEATTAFELCRRAVKGKKTFFGKSTDSYNYSLALLSAISISLGDRVSAEVYREMLPTGKVYELFFEAPGMAIPKYIDWALGSGPLPEGEFFARVKDFVHKKVCAIEGLKGHVPYESYLAWPFELREMGQGVQDAYTRLLKDIPHTVTISLYGAVLAYNNYSRCLGLRKGSYILSLSFEAGGATATVFRVVGTRPFLVEQIDHTRVLVYGELILRDAKKRDRLSAEGSAGSEPEHYDIKFPLHSPDLIDNSTQIECDISGVKSTQPANELGQIFQFLNNIVRPLPGTTEASNVIHFGWSNSLHYPIQKHVHRYIHEMQAAGLNARLVSHLPRASEKFYNVPGVASHAFAAVYSNIPPPPEPTAPDELTARWDVCSDCWHGKIEAPTATQTH</sequence>
<proteinExistence type="predicted"/>
<dbReference type="RefSeq" id="XP_060293981.1">
    <property type="nucleotide sequence ID" value="XM_060445591.1"/>
</dbReference>
<keyword evidence="3" id="KW-1185">Reference proteome</keyword>
<feature type="compositionally biased region" description="Acidic residues" evidence="1">
    <location>
        <begin position="245"/>
        <end position="254"/>
    </location>
</feature>
<dbReference type="Proteomes" id="UP001172101">
    <property type="component" value="Unassembled WGS sequence"/>
</dbReference>
<feature type="region of interest" description="Disordered" evidence="1">
    <location>
        <begin position="234"/>
        <end position="254"/>
    </location>
</feature>
<evidence type="ECO:0008006" key="4">
    <source>
        <dbReference type="Google" id="ProtNLM"/>
    </source>
</evidence>
<organism evidence="2 3">
    <name type="scientific">Lasiosphaeria miniovina</name>
    <dbReference type="NCBI Taxonomy" id="1954250"/>
    <lineage>
        <taxon>Eukaryota</taxon>
        <taxon>Fungi</taxon>
        <taxon>Dikarya</taxon>
        <taxon>Ascomycota</taxon>
        <taxon>Pezizomycotina</taxon>
        <taxon>Sordariomycetes</taxon>
        <taxon>Sordariomycetidae</taxon>
        <taxon>Sordariales</taxon>
        <taxon>Lasiosphaeriaceae</taxon>
        <taxon>Lasiosphaeria</taxon>
    </lineage>
</organism>
<evidence type="ECO:0000313" key="2">
    <source>
        <dbReference type="EMBL" id="KAK0712658.1"/>
    </source>
</evidence>
<evidence type="ECO:0000256" key="1">
    <source>
        <dbReference type="SAM" id="MobiDB-lite"/>
    </source>
</evidence>
<reference evidence="2" key="1">
    <citation type="submission" date="2023-06" db="EMBL/GenBank/DDBJ databases">
        <title>Genome-scale phylogeny and comparative genomics of the fungal order Sordariales.</title>
        <authorList>
            <consortium name="Lawrence Berkeley National Laboratory"/>
            <person name="Hensen N."/>
            <person name="Bonometti L."/>
            <person name="Westerberg I."/>
            <person name="Brannstrom I.O."/>
            <person name="Guillou S."/>
            <person name="Cros-Aarteil S."/>
            <person name="Calhoun S."/>
            <person name="Haridas S."/>
            <person name="Kuo A."/>
            <person name="Mondo S."/>
            <person name="Pangilinan J."/>
            <person name="Riley R."/>
            <person name="LaButti K."/>
            <person name="Andreopoulos B."/>
            <person name="Lipzen A."/>
            <person name="Chen C."/>
            <person name="Yanf M."/>
            <person name="Daum C."/>
            <person name="Ng V."/>
            <person name="Clum A."/>
            <person name="Steindorff A."/>
            <person name="Ohm R."/>
            <person name="Martin F."/>
            <person name="Silar P."/>
            <person name="Natvig D."/>
            <person name="Lalanne C."/>
            <person name="Gautier V."/>
            <person name="Ament-velasquez S.L."/>
            <person name="Kruys A."/>
            <person name="Hutchinson M.I."/>
            <person name="Powell A.J."/>
            <person name="Barry K."/>
            <person name="Miller A.N."/>
            <person name="Grigoriev I.V."/>
            <person name="Debuchy R."/>
            <person name="Gladieux P."/>
            <person name="Thoren M.H."/>
            <person name="Johannesson H."/>
        </authorList>
    </citation>
    <scope>NUCLEOTIDE SEQUENCE</scope>
    <source>
        <strain evidence="2">SMH2392-1A</strain>
    </source>
</reference>
<comment type="caution">
    <text evidence="2">The sequence shown here is derived from an EMBL/GenBank/DDBJ whole genome shotgun (WGS) entry which is preliminary data.</text>
</comment>
<dbReference type="AlphaFoldDB" id="A0AA40AB56"/>
<name>A0AA40AB56_9PEZI</name>
<dbReference type="GeneID" id="85328861"/>
<dbReference type="EMBL" id="JAUIRO010000005">
    <property type="protein sequence ID" value="KAK0712658.1"/>
    <property type="molecule type" value="Genomic_DNA"/>
</dbReference>
<accession>A0AA40AB56</accession>